<accession>A0A0E9PV30</accession>
<dbReference type="EMBL" id="GBXM01100106">
    <property type="protein sequence ID" value="JAH08471.1"/>
    <property type="molecule type" value="Transcribed_RNA"/>
</dbReference>
<evidence type="ECO:0000313" key="1">
    <source>
        <dbReference type="EMBL" id="JAH08471.1"/>
    </source>
</evidence>
<organism evidence="1">
    <name type="scientific">Anguilla anguilla</name>
    <name type="common">European freshwater eel</name>
    <name type="synonym">Muraena anguilla</name>
    <dbReference type="NCBI Taxonomy" id="7936"/>
    <lineage>
        <taxon>Eukaryota</taxon>
        <taxon>Metazoa</taxon>
        <taxon>Chordata</taxon>
        <taxon>Craniata</taxon>
        <taxon>Vertebrata</taxon>
        <taxon>Euteleostomi</taxon>
        <taxon>Actinopterygii</taxon>
        <taxon>Neopterygii</taxon>
        <taxon>Teleostei</taxon>
        <taxon>Anguilliformes</taxon>
        <taxon>Anguillidae</taxon>
        <taxon>Anguilla</taxon>
    </lineage>
</organism>
<dbReference type="AlphaFoldDB" id="A0A0E9PV30"/>
<protein>
    <submittedName>
        <fullName evidence="1">Uncharacterized protein</fullName>
    </submittedName>
</protein>
<name>A0A0E9PV30_ANGAN</name>
<proteinExistence type="predicted"/>
<sequence>MSTITVFFLRLSLRVVYILLLLCMGK</sequence>
<reference evidence="1" key="1">
    <citation type="submission" date="2014-11" db="EMBL/GenBank/DDBJ databases">
        <authorList>
            <person name="Amaro Gonzalez C."/>
        </authorList>
    </citation>
    <scope>NUCLEOTIDE SEQUENCE</scope>
</reference>
<reference evidence="1" key="2">
    <citation type="journal article" date="2015" name="Fish Shellfish Immunol.">
        <title>Early steps in the European eel (Anguilla anguilla)-Vibrio vulnificus interaction in the gills: Role of the RtxA13 toxin.</title>
        <authorList>
            <person name="Callol A."/>
            <person name="Pajuelo D."/>
            <person name="Ebbesson L."/>
            <person name="Teles M."/>
            <person name="MacKenzie S."/>
            <person name="Amaro C."/>
        </authorList>
    </citation>
    <scope>NUCLEOTIDE SEQUENCE</scope>
</reference>